<dbReference type="AlphaFoldDB" id="A0A1H9LHZ2"/>
<dbReference type="EC" id="2.7.4.23" evidence="6"/>
<keyword evidence="9" id="KW-1185">Reference proteome</keyword>
<evidence type="ECO:0000256" key="2">
    <source>
        <dbReference type="ARBA" id="ARBA00005069"/>
    </source>
</evidence>
<dbReference type="GO" id="GO:0005524">
    <property type="term" value="F:ATP binding"/>
    <property type="evidence" value="ECO:0007669"/>
    <property type="project" value="UniProtKB-KW"/>
</dbReference>
<keyword evidence="4 6" id="KW-0547">Nucleotide-binding</keyword>
<accession>A0A1H9LHZ2</accession>
<proteinExistence type="inferred from homology"/>
<dbReference type="GO" id="GO:0005829">
    <property type="term" value="C:cytosol"/>
    <property type="evidence" value="ECO:0007669"/>
    <property type="project" value="TreeGrafter"/>
</dbReference>
<evidence type="ECO:0000256" key="4">
    <source>
        <dbReference type="ARBA" id="ARBA00022741"/>
    </source>
</evidence>
<dbReference type="Gene3D" id="3.40.50.300">
    <property type="entry name" value="P-loop containing nucleotide triphosphate hydrolases"/>
    <property type="match status" value="1"/>
</dbReference>
<comment type="pathway">
    <text evidence="2 6">Metabolic intermediate biosynthesis; 5-phospho-alpha-D-ribose 1-diphosphate biosynthesis; 5-phospho-alpha-D-ribose 1-diphosphate from D-ribose 5-phosphate (route II): step 3/3.</text>
</comment>
<evidence type="ECO:0000313" key="8">
    <source>
        <dbReference type="EMBL" id="SER11132.1"/>
    </source>
</evidence>
<dbReference type="OrthoDB" id="341217at2"/>
<dbReference type="SUPFAM" id="SSF52540">
    <property type="entry name" value="P-loop containing nucleoside triphosphate hydrolases"/>
    <property type="match status" value="1"/>
</dbReference>
<keyword evidence="3 6" id="KW-0808">Transferase</keyword>
<dbReference type="InterPro" id="IPR008145">
    <property type="entry name" value="GK/Ca_channel_bsu"/>
</dbReference>
<comment type="similarity">
    <text evidence="6">Belongs to the ribose 1,5-bisphosphokinase family.</text>
</comment>
<dbReference type="Proteomes" id="UP000198749">
    <property type="component" value="Unassembled WGS sequence"/>
</dbReference>
<sequence>MSGKLLYLVGASGSGKDSLLEGCRRRLQANHGCFVAHRYITRAPNVGGENHIHLSPEEFDMRASMGMFAMQWYSHDYSYGIGSEIDNWLSKGVNVVINGSREYLQIAMHAYPNLIPVLVEVEEDILHQRLTKRGRESEAEIIKRLARHRQFVDSLPDNIQLIDNNSNLQDGVDALLKLIESLAPESVKPARSTH</sequence>
<dbReference type="EMBL" id="FOGB01000017">
    <property type="protein sequence ID" value="SER11132.1"/>
    <property type="molecule type" value="Genomic_DNA"/>
</dbReference>
<dbReference type="NCBIfam" id="TIGR02322">
    <property type="entry name" value="phosphon_PhnN"/>
    <property type="match status" value="1"/>
</dbReference>
<protein>
    <recommendedName>
        <fullName evidence="6">Ribose 1,5-bisphosphate phosphokinase PhnN</fullName>
        <ecNumber evidence="6">2.7.4.23</ecNumber>
    </recommendedName>
    <alternativeName>
        <fullName evidence="6">Ribose 1,5-bisphosphokinase</fullName>
    </alternativeName>
</protein>
<organism evidence="8 9">
    <name type="scientific">Amphritea atlantica</name>
    <dbReference type="NCBI Taxonomy" id="355243"/>
    <lineage>
        <taxon>Bacteria</taxon>
        <taxon>Pseudomonadati</taxon>
        <taxon>Pseudomonadota</taxon>
        <taxon>Gammaproteobacteria</taxon>
        <taxon>Oceanospirillales</taxon>
        <taxon>Oceanospirillaceae</taxon>
        <taxon>Amphritea</taxon>
    </lineage>
</organism>
<dbReference type="STRING" id="355243.SAMN03080615_03968"/>
<dbReference type="RefSeq" id="WP_091361691.1">
    <property type="nucleotide sequence ID" value="NZ_AP025284.1"/>
</dbReference>
<dbReference type="GO" id="GO:0033863">
    <property type="term" value="F:ribose 1,5-bisphosphate phosphokinase activity"/>
    <property type="evidence" value="ECO:0007669"/>
    <property type="project" value="UniProtKB-UniRule"/>
</dbReference>
<feature type="domain" description="Guanylate kinase-like" evidence="7">
    <location>
        <begin position="3"/>
        <end position="180"/>
    </location>
</feature>
<evidence type="ECO:0000259" key="7">
    <source>
        <dbReference type="PROSITE" id="PS50052"/>
    </source>
</evidence>
<evidence type="ECO:0000256" key="6">
    <source>
        <dbReference type="HAMAP-Rule" id="MF_00836"/>
    </source>
</evidence>
<dbReference type="InterPro" id="IPR027417">
    <property type="entry name" value="P-loop_NTPase"/>
</dbReference>
<dbReference type="GO" id="GO:0019634">
    <property type="term" value="P:organic phosphonate metabolic process"/>
    <property type="evidence" value="ECO:0007669"/>
    <property type="project" value="UniProtKB-UniRule"/>
</dbReference>
<keyword evidence="8" id="KW-0418">Kinase</keyword>
<dbReference type="UniPathway" id="UPA00087">
    <property type="reaction ID" value="UER00175"/>
</dbReference>
<name>A0A1H9LHZ2_9GAMM</name>
<dbReference type="NCBIfam" id="NF007485">
    <property type="entry name" value="PRK10078.1"/>
    <property type="match status" value="1"/>
</dbReference>
<dbReference type="InterPro" id="IPR012699">
    <property type="entry name" value="PhnN"/>
</dbReference>
<dbReference type="SMART" id="SM00072">
    <property type="entry name" value="GuKc"/>
    <property type="match status" value="1"/>
</dbReference>
<evidence type="ECO:0000256" key="3">
    <source>
        <dbReference type="ARBA" id="ARBA00022679"/>
    </source>
</evidence>
<evidence type="ECO:0000313" key="9">
    <source>
        <dbReference type="Proteomes" id="UP000198749"/>
    </source>
</evidence>
<dbReference type="Pfam" id="PF00625">
    <property type="entry name" value="Guanylate_kin"/>
    <property type="match status" value="1"/>
</dbReference>
<evidence type="ECO:0000256" key="5">
    <source>
        <dbReference type="ARBA" id="ARBA00022840"/>
    </source>
</evidence>
<evidence type="ECO:0000256" key="1">
    <source>
        <dbReference type="ARBA" id="ARBA00000373"/>
    </source>
</evidence>
<dbReference type="GO" id="GO:0006015">
    <property type="term" value="P:5-phosphoribose 1-diphosphate biosynthetic process"/>
    <property type="evidence" value="ECO:0007669"/>
    <property type="project" value="UniProtKB-UniRule"/>
</dbReference>
<dbReference type="PANTHER" id="PTHR23117:SF8">
    <property type="entry name" value="RIBOSE 1,5-BISPHOSPHATE PHOSPHOKINASE PHNN"/>
    <property type="match status" value="1"/>
</dbReference>
<dbReference type="PROSITE" id="PS50052">
    <property type="entry name" value="GUANYLATE_KINASE_2"/>
    <property type="match status" value="1"/>
</dbReference>
<dbReference type="HAMAP" id="MF_00836">
    <property type="entry name" value="PhnN"/>
    <property type="match status" value="1"/>
</dbReference>
<comment type="caution">
    <text evidence="6">Lacks conserved residue(s) required for the propagation of feature annotation.</text>
</comment>
<comment type="catalytic activity">
    <reaction evidence="1 6">
        <text>alpha-D-ribose 1,5-bisphosphate + ATP = 5-phospho-alpha-D-ribose 1-diphosphate + ADP</text>
        <dbReference type="Rhea" id="RHEA:20109"/>
        <dbReference type="ChEBI" id="CHEBI:30616"/>
        <dbReference type="ChEBI" id="CHEBI:58017"/>
        <dbReference type="ChEBI" id="CHEBI:68688"/>
        <dbReference type="ChEBI" id="CHEBI:456216"/>
        <dbReference type="EC" id="2.7.4.23"/>
    </reaction>
</comment>
<gene>
    <name evidence="6" type="primary">phnN</name>
    <name evidence="8" type="ORF">SAMN03080615_03968</name>
</gene>
<keyword evidence="5 6" id="KW-0067">ATP-binding</keyword>
<comment type="function">
    <text evidence="6">Catalyzes the phosphorylation of ribose 1,5-bisphosphate to 5-phospho-D-ribosyl alpha-1-diphosphate (PRPP).</text>
</comment>
<dbReference type="InterPro" id="IPR008144">
    <property type="entry name" value="Guanylate_kin-like_dom"/>
</dbReference>
<dbReference type="PANTHER" id="PTHR23117">
    <property type="entry name" value="GUANYLATE KINASE-RELATED"/>
    <property type="match status" value="1"/>
</dbReference>
<reference evidence="9" key="1">
    <citation type="submission" date="2016-10" db="EMBL/GenBank/DDBJ databases">
        <authorList>
            <person name="Varghese N."/>
            <person name="Submissions S."/>
        </authorList>
    </citation>
    <scope>NUCLEOTIDE SEQUENCE [LARGE SCALE GENOMIC DNA]</scope>
    <source>
        <strain evidence="9">DSM 18887</strain>
    </source>
</reference>